<organism evidence="5 6">
    <name type="scientific">Agromyces rhizosphaerae</name>
    <dbReference type="NCBI Taxonomy" id="88374"/>
    <lineage>
        <taxon>Bacteria</taxon>
        <taxon>Bacillati</taxon>
        <taxon>Actinomycetota</taxon>
        <taxon>Actinomycetes</taxon>
        <taxon>Micrococcales</taxon>
        <taxon>Microbacteriaceae</taxon>
        <taxon>Agromyces</taxon>
    </lineage>
</organism>
<gene>
    <name evidence="5" type="ORF">ARHIZOSPH14_08950</name>
</gene>
<evidence type="ECO:0000256" key="3">
    <source>
        <dbReference type="ARBA" id="ARBA00023163"/>
    </source>
</evidence>
<sequence length="337" mass="36354">MATLSDVASKAGVSVSAVSRVLTNAPDARVSEQTRARIFDAAKELDYRPNFAARALKFARTNVIAVVVPDLTNAMFTEFMTGVEEEGNRRGYGVLLARAENLTTEPDAIPRLIGEGRVDGAIVQLGDASKVTDFGELFDGRLPVILVNSDHLDHPGSVLLEDAEGIRVAVRHLIELGHRRIGYLGGLADSDTARRRREGFVDEMRSAGIEPQAELMTTLGYQPRAGGEALLVVLDHDEPPTAVVVANVNAAIGALLEARRHGLRVPEDLSIVAMHDAWTAENTWPPLTTVRMPLRRLGESAMTAMFERITTGVATDLVVTDPAPELIVRESTAGPAR</sequence>
<keyword evidence="2" id="KW-0238">DNA-binding</keyword>
<proteinExistence type="predicted"/>
<dbReference type="PROSITE" id="PS00356">
    <property type="entry name" value="HTH_LACI_1"/>
    <property type="match status" value="1"/>
</dbReference>
<dbReference type="InterPro" id="IPR046335">
    <property type="entry name" value="LacI/GalR-like_sensor"/>
</dbReference>
<dbReference type="PANTHER" id="PTHR30146:SF109">
    <property type="entry name" value="HTH-TYPE TRANSCRIPTIONAL REGULATOR GALS"/>
    <property type="match status" value="1"/>
</dbReference>
<dbReference type="InterPro" id="IPR000843">
    <property type="entry name" value="HTH_LacI"/>
</dbReference>
<dbReference type="Pfam" id="PF13377">
    <property type="entry name" value="Peripla_BP_3"/>
    <property type="match status" value="1"/>
</dbReference>
<dbReference type="GO" id="GO:0000976">
    <property type="term" value="F:transcription cis-regulatory region binding"/>
    <property type="evidence" value="ECO:0007669"/>
    <property type="project" value="TreeGrafter"/>
</dbReference>
<evidence type="ECO:0000256" key="2">
    <source>
        <dbReference type="ARBA" id="ARBA00023125"/>
    </source>
</evidence>
<dbReference type="Gene3D" id="1.10.260.40">
    <property type="entry name" value="lambda repressor-like DNA-binding domains"/>
    <property type="match status" value="1"/>
</dbReference>
<evidence type="ECO:0000313" key="6">
    <source>
        <dbReference type="Proteomes" id="UP001144396"/>
    </source>
</evidence>
<dbReference type="SUPFAM" id="SSF47413">
    <property type="entry name" value="lambda repressor-like DNA-binding domains"/>
    <property type="match status" value="1"/>
</dbReference>
<dbReference type="Pfam" id="PF00356">
    <property type="entry name" value="LacI"/>
    <property type="match status" value="1"/>
</dbReference>
<comment type="caution">
    <text evidence="5">The sequence shown here is derived from an EMBL/GenBank/DDBJ whole genome shotgun (WGS) entry which is preliminary data.</text>
</comment>
<accession>A0A9W6CQH3</accession>
<dbReference type="Gene3D" id="3.40.50.2300">
    <property type="match status" value="2"/>
</dbReference>
<dbReference type="InterPro" id="IPR010982">
    <property type="entry name" value="Lambda_DNA-bd_dom_sf"/>
</dbReference>
<dbReference type="InterPro" id="IPR028082">
    <property type="entry name" value="Peripla_BP_I"/>
</dbReference>
<protein>
    <submittedName>
        <fullName evidence="5">LacI family transcriptional regulator</fullName>
    </submittedName>
</protein>
<dbReference type="SMART" id="SM00354">
    <property type="entry name" value="HTH_LACI"/>
    <property type="match status" value="1"/>
</dbReference>
<dbReference type="Proteomes" id="UP001144396">
    <property type="component" value="Unassembled WGS sequence"/>
</dbReference>
<dbReference type="CDD" id="cd01392">
    <property type="entry name" value="HTH_LacI"/>
    <property type="match status" value="1"/>
</dbReference>
<dbReference type="PANTHER" id="PTHR30146">
    <property type="entry name" value="LACI-RELATED TRANSCRIPTIONAL REPRESSOR"/>
    <property type="match status" value="1"/>
</dbReference>
<dbReference type="CDD" id="cd06267">
    <property type="entry name" value="PBP1_LacI_sugar_binding-like"/>
    <property type="match status" value="1"/>
</dbReference>
<dbReference type="RefSeq" id="WP_281882670.1">
    <property type="nucleotide sequence ID" value="NZ_BSDP01000001.1"/>
</dbReference>
<feature type="domain" description="HTH lacI-type" evidence="4">
    <location>
        <begin position="2"/>
        <end position="58"/>
    </location>
</feature>
<keyword evidence="3" id="KW-0804">Transcription</keyword>
<evidence type="ECO:0000313" key="5">
    <source>
        <dbReference type="EMBL" id="GLI26653.1"/>
    </source>
</evidence>
<evidence type="ECO:0000259" key="4">
    <source>
        <dbReference type="PROSITE" id="PS50932"/>
    </source>
</evidence>
<keyword evidence="6" id="KW-1185">Reference proteome</keyword>
<dbReference type="AlphaFoldDB" id="A0A9W6CQH3"/>
<name>A0A9W6CQH3_9MICO</name>
<keyword evidence="1" id="KW-0805">Transcription regulation</keyword>
<reference evidence="5" key="1">
    <citation type="submission" date="2022-12" db="EMBL/GenBank/DDBJ databases">
        <title>Reference genome sequencing for broad-spectrum identification of bacterial and archaeal isolates by mass spectrometry.</title>
        <authorList>
            <person name="Sekiguchi Y."/>
            <person name="Tourlousse D.M."/>
        </authorList>
    </citation>
    <scope>NUCLEOTIDE SEQUENCE</scope>
    <source>
        <strain evidence="5">14</strain>
    </source>
</reference>
<dbReference type="GO" id="GO:0003700">
    <property type="term" value="F:DNA-binding transcription factor activity"/>
    <property type="evidence" value="ECO:0007669"/>
    <property type="project" value="TreeGrafter"/>
</dbReference>
<evidence type="ECO:0000256" key="1">
    <source>
        <dbReference type="ARBA" id="ARBA00023015"/>
    </source>
</evidence>
<dbReference type="EMBL" id="BSDP01000001">
    <property type="protein sequence ID" value="GLI26653.1"/>
    <property type="molecule type" value="Genomic_DNA"/>
</dbReference>
<dbReference type="PROSITE" id="PS50932">
    <property type="entry name" value="HTH_LACI_2"/>
    <property type="match status" value="1"/>
</dbReference>
<dbReference type="SUPFAM" id="SSF53822">
    <property type="entry name" value="Periplasmic binding protein-like I"/>
    <property type="match status" value="1"/>
</dbReference>